<feature type="compositionally biased region" description="Polar residues" evidence="1">
    <location>
        <begin position="1"/>
        <end position="11"/>
    </location>
</feature>
<feature type="region of interest" description="Disordered" evidence="1">
    <location>
        <begin position="1"/>
        <end position="21"/>
    </location>
</feature>
<evidence type="ECO:0000313" key="2">
    <source>
        <dbReference type="EMBL" id="KAK3249338.1"/>
    </source>
</evidence>
<comment type="caution">
    <text evidence="2">The sequence shown here is derived from an EMBL/GenBank/DDBJ whole genome shotgun (WGS) entry which is preliminary data.</text>
</comment>
<organism evidence="2 3">
    <name type="scientific">Cymbomonas tetramitiformis</name>
    <dbReference type="NCBI Taxonomy" id="36881"/>
    <lineage>
        <taxon>Eukaryota</taxon>
        <taxon>Viridiplantae</taxon>
        <taxon>Chlorophyta</taxon>
        <taxon>Pyramimonadophyceae</taxon>
        <taxon>Pyramimonadales</taxon>
        <taxon>Pyramimonadaceae</taxon>
        <taxon>Cymbomonas</taxon>
    </lineage>
</organism>
<accession>A0AAE0F2G6</accession>
<proteinExistence type="predicted"/>
<evidence type="ECO:0000313" key="3">
    <source>
        <dbReference type="Proteomes" id="UP001190700"/>
    </source>
</evidence>
<name>A0AAE0F2G6_9CHLO</name>
<dbReference type="EMBL" id="LGRX02027458">
    <property type="protein sequence ID" value="KAK3249338.1"/>
    <property type="molecule type" value="Genomic_DNA"/>
</dbReference>
<dbReference type="AlphaFoldDB" id="A0AAE0F2G6"/>
<sequence>MLRVHASSNPPGLSLKRREQVGREQVTKKYYSTTLQHCRDFTRSGCWPKDKFRVVITAHFQRTLKVSKDDTLCDMKATVRDYMRSYLRVGTNVTGDVRTVVHCLILSGDTR</sequence>
<dbReference type="Proteomes" id="UP001190700">
    <property type="component" value="Unassembled WGS sequence"/>
</dbReference>
<gene>
    <name evidence="2" type="ORF">CYMTET_41226</name>
</gene>
<keyword evidence="3" id="KW-1185">Reference proteome</keyword>
<reference evidence="2 3" key="1">
    <citation type="journal article" date="2015" name="Genome Biol. Evol.">
        <title>Comparative Genomics of a Bacterivorous Green Alga Reveals Evolutionary Causalities and Consequences of Phago-Mixotrophic Mode of Nutrition.</title>
        <authorList>
            <person name="Burns J.A."/>
            <person name="Paasch A."/>
            <person name="Narechania A."/>
            <person name="Kim E."/>
        </authorList>
    </citation>
    <scope>NUCLEOTIDE SEQUENCE [LARGE SCALE GENOMIC DNA]</scope>
    <source>
        <strain evidence="2 3">PLY_AMNH</strain>
    </source>
</reference>
<protein>
    <submittedName>
        <fullName evidence="2">Uncharacterized protein</fullName>
    </submittedName>
</protein>
<evidence type="ECO:0000256" key="1">
    <source>
        <dbReference type="SAM" id="MobiDB-lite"/>
    </source>
</evidence>